<sequence>MCPEPYLALYCHFTPTISYVIVNEEVSALNHKISHSVTALVHPSTWLKEVQNVKCSRTSMGDFRGLKEYKRLAVSLTFDVLQSVCYWSVYYLSKLSHLLLLKLSEGFVQIPHPQAWCVRVGNPHPHLVCHQHFHSHYLLSYERVTAEGGQINGGGDDVCYPSHDYPKDCGRAIVRAWRHNSSAVWHFTPKTSNFASRNLYLITLIKKY</sequence>
<gene>
    <name evidence="1" type="ORF">L873DRAFT_430968</name>
</gene>
<evidence type="ECO:0000313" key="1">
    <source>
        <dbReference type="EMBL" id="RPA90561.1"/>
    </source>
</evidence>
<protein>
    <submittedName>
        <fullName evidence="1">Uncharacterized protein</fullName>
    </submittedName>
</protein>
<accession>A0A3N4J1V7</accession>
<dbReference type="EMBL" id="ML120520">
    <property type="protein sequence ID" value="RPA90561.1"/>
    <property type="molecule type" value="Genomic_DNA"/>
</dbReference>
<name>A0A3N4J1V7_9PEZI</name>
<organism evidence="1 2">
    <name type="scientific">Choiromyces venosus 120613-1</name>
    <dbReference type="NCBI Taxonomy" id="1336337"/>
    <lineage>
        <taxon>Eukaryota</taxon>
        <taxon>Fungi</taxon>
        <taxon>Dikarya</taxon>
        <taxon>Ascomycota</taxon>
        <taxon>Pezizomycotina</taxon>
        <taxon>Pezizomycetes</taxon>
        <taxon>Pezizales</taxon>
        <taxon>Tuberaceae</taxon>
        <taxon>Choiromyces</taxon>
    </lineage>
</organism>
<reference evidence="1 2" key="1">
    <citation type="journal article" date="2018" name="Nat. Ecol. Evol.">
        <title>Pezizomycetes genomes reveal the molecular basis of ectomycorrhizal truffle lifestyle.</title>
        <authorList>
            <person name="Murat C."/>
            <person name="Payen T."/>
            <person name="Noel B."/>
            <person name="Kuo A."/>
            <person name="Morin E."/>
            <person name="Chen J."/>
            <person name="Kohler A."/>
            <person name="Krizsan K."/>
            <person name="Balestrini R."/>
            <person name="Da Silva C."/>
            <person name="Montanini B."/>
            <person name="Hainaut M."/>
            <person name="Levati E."/>
            <person name="Barry K.W."/>
            <person name="Belfiori B."/>
            <person name="Cichocki N."/>
            <person name="Clum A."/>
            <person name="Dockter R.B."/>
            <person name="Fauchery L."/>
            <person name="Guy J."/>
            <person name="Iotti M."/>
            <person name="Le Tacon F."/>
            <person name="Lindquist E.A."/>
            <person name="Lipzen A."/>
            <person name="Malagnac F."/>
            <person name="Mello A."/>
            <person name="Molinier V."/>
            <person name="Miyauchi S."/>
            <person name="Poulain J."/>
            <person name="Riccioni C."/>
            <person name="Rubini A."/>
            <person name="Sitrit Y."/>
            <person name="Splivallo R."/>
            <person name="Traeger S."/>
            <person name="Wang M."/>
            <person name="Zifcakova L."/>
            <person name="Wipf D."/>
            <person name="Zambonelli A."/>
            <person name="Paolocci F."/>
            <person name="Nowrousian M."/>
            <person name="Ottonello S."/>
            <person name="Baldrian P."/>
            <person name="Spatafora J.W."/>
            <person name="Henrissat B."/>
            <person name="Nagy L.G."/>
            <person name="Aury J.M."/>
            <person name="Wincker P."/>
            <person name="Grigoriev I.V."/>
            <person name="Bonfante P."/>
            <person name="Martin F.M."/>
        </authorList>
    </citation>
    <scope>NUCLEOTIDE SEQUENCE [LARGE SCALE GENOMIC DNA]</scope>
    <source>
        <strain evidence="1 2">120613-1</strain>
    </source>
</reference>
<keyword evidence="2" id="KW-1185">Reference proteome</keyword>
<dbReference type="AlphaFoldDB" id="A0A3N4J1V7"/>
<evidence type="ECO:0000313" key="2">
    <source>
        <dbReference type="Proteomes" id="UP000276215"/>
    </source>
</evidence>
<proteinExistence type="predicted"/>
<dbReference type="Proteomes" id="UP000276215">
    <property type="component" value="Unassembled WGS sequence"/>
</dbReference>